<accession>A0A183J6C4</accession>
<dbReference type="Pfam" id="PF00400">
    <property type="entry name" value="WD40"/>
    <property type="match status" value="2"/>
</dbReference>
<reference evidence="3" key="1">
    <citation type="submission" date="2016-06" db="UniProtKB">
        <authorList>
            <consortium name="WormBaseParasite"/>
        </authorList>
    </citation>
    <scope>IDENTIFICATION</scope>
</reference>
<dbReference type="WBParaSite" id="SBAD_0001180801-mRNA-1">
    <property type="protein sequence ID" value="SBAD_0001180801-mRNA-1"/>
    <property type="gene ID" value="SBAD_0001180801"/>
</dbReference>
<dbReference type="AlphaFoldDB" id="A0A183J6C4"/>
<proteinExistence type="predicted"/>
<evidence type="ECO:0000313" key="3">
    <source>
        <dbReference type="WBParaSite" id="SBAD_0001180801-mRNA-1"/>
    </source>
</evidence>
<dbReference type="InterPro" id="IPR036322">
    <property type="entry name" value="WD40_repeat_dom_sf"/>
</dbReference>
<dbReference type="OrthoDB" id="6154712at2759"/>
<dbReference type="SUPFAM" id="SSF50978">
    <property type="entry name" value="WD40 repeat-like"/>
    <property type="match status" value="1"/>
</dbReference>
<reference evidence="1 2" key="2">
    <citation type="submission" date="2018-11" db="EMBL/GenBank/DDBJ databases">
        <authorList>
            <consortium name="Pathogen Informatics"/>
        </authorList>
    </citation>
    <scope>NUCLEOTIDE SEQUENCE [LARGE SCALE GENOMIC DNA]</scope>
</reference>
<dbReference type="Gene3D" id="2.130.10.10">
    <property type="entry name" value="YVTN repeat-like/Quinoprotein amine dehydrogenase"/>
    <property type="match status" value="1"/>
</dbReference>
<dbReference type="InterPro" id="IPR015943">
    <property type="entry name" value="WD40/YVTN_repeat-like_dom_sf"/>
</dbReference>
<dbReference type="Proteomes" id="UP000270296">
    <property type="component" value="Unassembled WGS sequence"/>
</dbReference>
<organism evidence="3">
    <name type="scientific">Soboliphyme baturini</name>
    <dbReference type="NCBI Taxonomy" id="241478"/>
    <lineage>
        <taxon>Eukaryota</taxon>
        <taxon>Metazoa</taxon>
        <taxon>Ecdysozoa</taxon>
        <taxon>Nematoda</taxon>
        <taxon>Enoplea</taxon>
        <taxon>Dorylaimia</taxon>
        <taxon>Dioctophymatida</taxon>
        <taxon>Dioctophymatoidea</taxon>
        <taxon>Soboliphymatidae</taxon>
        <taxon>Soboliphyme</taxon>
    </lineage>
</organism>
<dbReference type="PANTHER" id="PTHR44813">
    <property type="entry name" value="MITOGEN-ACTIVATED PROTEIN KINASE-BINDING PROTEIN 1"/>
    <property type="match status" value="1"/>
</dbReference>
<evidence type="ECO:0000313" key="1">
    <source>
        <dbReference type="EMBL" id="VDP39947.1"/>
    </source>
</evidence>
<dbReference type="InterPro" id="IPR055292">
    <property type="entry name" value="MABP1"/>
</dbReference>
<name>A0A183J6C4_9BILA</name>
<evidence type="ECO:0000313" key="2">
    <source>
        <dbReference type="Proteomes" id="UP000270296"/>
    </source>
</evidence>
<dbReference type="SMART" id="SM00320">
    <property type="entry name" value="WD40"/>
    <property type="match status" value="3"/>
</dbReference>
<keyword evidence="2" id="KW-1185">Reference proteome</keyword>
<dbReference type="EMBL" id="UZAM01015627">
    <property type="protein sequence ID" value="VDP39947.1"/>
    <property type="molecule type" value="Genomic_DNA"/>
</dbReference>
<gene>
    <name evidence="1" type="ORF">SBAD_LOCUS11422</name>
</gene>
<protein>
    <submittedName>
        <fullName evidence="3">WD_REPEATS_REGION domain-containing protein</fullName>
    </submittedName>
</protein>
<dbReference type="PANTHER" id="PTHR44813:SF1">
    <property type="entry name" value="MITOGEN-ACTIVATED PROTEIN KINASE-BINDING PROTEIN 1"/>
    <property type="match status" value="1"/>
</dbReference>
<dbReference type="InterPro" id="IPR001680">
    <property type="entry name" value="WD40_rpt"/>
</dbReference>
<sequence length="336" mass="37587">MVSLCRIRNFLSNLSKRSRSFHNFGLITFDICKLTIIANAFDLILKCTIVFQGSKNLQRHIVSPAKKNVTCLSFSNDGRYLAVGECGHEPVIRVWDVEEHALLAELMGHKFAICCVAFSPNMKYLVSIGSQHDMVANVWDWRNNVKVSSNKVSCKVTALSFSENGDYFVTVGFQDTVPLQGRSAILADQRNNLFCDVCCGRGPTSSSTYCITQSGLLCEFNNRRLLDKWVELKTRFAGSLCLGDDVIYVGCADGVIRVFKAADFQYITNLPRPHYLGVDVAGGLSAKHMLSAPDFVRYPDVIAMCYDASQKKVAHWLKYFFLTHFTFLLPSGHSNT</sequence>